<dbReference type="GO" id="GO:0005509">
    <property type="term" value="F:calcium ion binding"/>
    <property type="evidence" value="ECO:0007669"/>
    <property type="project" value="InterPro"/>
</dbReference>
<feature type="region of interest" description="Disordered" evidence="3">
    <location>
        <begin position="197"/>
        <end position="220"/>
    </location>
</feature>
<keyword evidence="2" id="KW-0964">Secreted</keyword>
<protein>
    <submittedName>
        <fullName evidence="4">Calcium-binding protein</fullName>
    </submittedName>
</protein>
<dbReference type="Pfam" id="PF00353">
    <property type="entry name" value="HemolysinCabind"/>
    <property type="match status" value="7"/>
</dbReference>
<evidence type="ECO:0000256" key="3">
    <source>
        <dbReference type="SAM" id="MobiDB-lite"/>
    </source>
</evidence>
<evidence type="ECO:0000313" key="4">
    <source>
        <dbReference type="EMBL" id="MRU17033.1"/>
    </source>
</evidence>
<dbReference type="Gene3D" id="2.150.10.10">
    <property type="entry name" value="Serralysin-like metalloprotease, C-terminal"/>
    <property type="match status" value="4"/>
</dbReference>
<dbReference type="PROSITE" id="PS00330">
    <property type="entry name" value="HEMOLYSIN_CALCIUM"/>
    <property type="match status" value="1"/>
</dbReference>
<dbReference type="EMBL" id="SZWE01000002">
    <property type="protein sequence ID" value="MRU17033.1"/>
    <property type="molecule type" value="Genomic_DNA"/>
</dbReference>
<evidence type="ECO:0000256" key="2">
    <source>
        <dbReference type="ARBA" id="ARBA00022525"/>
    </source>
</evidence>
<proteinExistence type="predicted"/>
<name>A0A844D5C0_9RHOB</name>
<dbReference type="PANTHER" id="PTHR38340">
    <property type="entry name" value="S-LAYER PROTEIN"/>
    <property type="match status" value="1"/>
</dbReference>
<feature type="compositionally biased region" description="Low complexity" evidence="3">
    <location>
        <begin position="27"/>
        <end position="38"/>
    </location>
</feature>
<dbReference type="InterPro" id="IPR011049">
    <property type="entry name" value="Serralysin-like_metalloprot_C"/>
</dbReference>
<dbReference type="GO" id="GO:0005576">
    <property type="term" value="C:extracellular region"/>
    <property type="evidence" value="ECO:0007669"/>
    <property type="project" value="UniProtKB-SubCell"/>
</dbReference>
<keyword evidence="5" id="KW-1185">Reference proteome</keyword>
<dbReference type="Proteomes" id="UP000564704">
    <property type="component" value="Unassembled WGS sequence"/>
</dbReference>
<dbReference type="SUPFAM" id="SSF51120">
    <property type="entry name" value="beta-Roll"/>
    <property type="match status" value="3"/>
</dbReference>
<evidence type="ECO:0000256" key="1">
    <source>
        <dbReference type="ARBA" id="ARBA00004613"/>
    </source>
</evidence>
<organism evidence="4 5">
    <name type="scientific">Roseovarius bejariae</name>
    <dbReference type="NCBI Taxonomy" id="2576383"/>
    <lineage>
        <taxon>Bacteria</taxon>
        <taxon>Pseudomonadati</taxon>
        <taxon>Pseudomonadota</taxon>
        <taxon>Alphaproteobacteria</taxon>
        <taxon>Rhodobacterales</taxon>
        <taxon>Roseobacteraceae</taxon>
        <taxon>Roseovarius</taxon>
    </lineage>
</organism>
<dbReference type="AlphaFoldDB" id="A0A844D5C0"/>
<accession>A0A844D5C0</accession>
<dbReference type="InterPro" id="IPR050557">
    <property type="entry name" value="RTX_toxin/Mannuronan_C5-epim"/>
</dbReference>
<comment type="subcellular location">
    <subcellularLocation>
        <location evidence="1">Secreted</location>
    </subcellularLocation>
</comment>
<sequence length="575" mass="56382">MLGYLLLALLGVGAAGGLLFGLDDNNDNGASTPDTPGDGPDDNETLQGTDGSDLLQGAIGDDILEGGNGDDRLIGLGGNDQVSGDAGEDHVSGDDGDDILAGGAGDDGIYGGSGGDIALGGAGNDDIWGGSNADLLIGGEGADTMNGSSGDDVLIGTQTDLADSSVGDFTASLDSNAATDPAQAFLTSLGLSGTGADGDAGDHMNGGTGDDQMLLGSEDSAIGGDGADSFTLGDWIQDGRAAEITDYDPTEDQIAFTYEGDTAPELTVTDDGTGNAVISADGQIIATVNGAADTITADDVAMLQYTQNNATGDALEGSDTSDNLAGTEGADIINGQGGGDLIQSYAGNDILRGNDGDDAISAGEGDDRAFGNEGDDAMIGGAGNDFLRGGADGDAIIDGTGADTIHGDTGDDVIISSGYLDEAAMFDEAMGQAMTATDINVAYLATLNAANLDFSQDTDQQGDMVFGGTGDDAIVAGLNDTVSGGSGADTIGVSDALAAGDGPAAVTDFEPGEDTLVYSIGAQAQAPLISVAYSPGATATSGDATVLANGNPVIVVQGVGTSFTASDVTLTQRSA</sequence>
<dbReference type="PRINTS" id="PR00313">
    <property type="entry name" value="CABNDNGRPT"/>
</dbReference>
<dbReference type="OrthoDB" id="7743693at2"/>
<reference evidence="4 5" key="1">
    <citation type="submission" date="2019-05" db="EMBL/GenBank/DDBJ databases">
        <title>Roseovarius bejariae sp. nov., a moderately halophylic bacterium isolated from a saline soil in Rambla Salada (Murcia).</title>
        <authorList>
            <person name="Castro D.J."/>
            <person name="Gomez-Altuve A."/>
            <person name="Reina J.C."/>
            <person name="Rodriguez M."/>
            <person name="Sampedro I."/>
            <person name="Llamas I."/>
            <person name="Martinez-Checa F."/>
        </authorList>
    </citation>
    <scope>NUCLEOTIDE SEQUENCE [LARGE SCALE GENOMIC DNA]</scope>
    <source>
        <strain evidence="4 5">A21</strain>
    </source>
</reference>
<dbReference type="RefSeq" id="WP_154154911.1">
    <property type="nucleotide sequence ID" value="NZ_SZWE01000002.1"/>
</dbReference>
<feature type="compositionally biased region" description="Gly residues" evidence="3">
    <location>
        <begin position="197"/>
        <end position="209"/>
    </location>
</feature>
<gene>
    <name evidence="4" type="ORF">FDP25_16440</name>
</gene>
<dbReference type="InterPro" id="IPR001343">
    <property type="entry name" value="Hemolysn_Ca-bd"/>
</dbReference>
<dbReference type="PANTHER" id="PTHR38340:SF1">
    <property type="entry name" value="S-LAYER PROTEIN"/>
    <property type="match status" value="1"/>
</dbReference>
<comment type="caution">
    <text evidence="4">The sequence shown here is derived from an EMBL/GenBank/DDBJ whole genome shotgun (WGS) entry which is preliminary data.</text>
</comment>
<feature type="region of interest" description="Disordered" evidence="3">
    <location>
        <begin position="27"/>
        <end position="104"/>
    </location>
</feature>
<dbReference type="InterPro" id="IPR018511">
    <property type="entry name" value="Hemolysin-typ_Ca-bd_CS"/>
</dbReference>
<evidence type="ECO:0000313" key="5">
    <source>
        <dbReference type="Proteomes" id="UP000564704"/>
    </source>
</evidence>